<dbReference type="PANTHER" id="PTHR43201">
    <property type="entry name" value="ACYL-COA SYNTHETASE"/>
    <property type="match status" value="1"/>
</dbReference>
<dbReference type="Pfam" id="PF00501">
    <property type="entry name" value="AMP-binding"/>
    <property type="match status" value="2"/>
</dbReference>
<feature type="domain" description="AMP-dependent synthetase/ligase" evidence="8">
    <location>
        <begin position="715"/>
        <end position="1108"/>
    </location>
</feature>
<feature type="domain" description="AMP-binding enzyme C-terminal" evidence="9">
    <location>
        <begin position="538"/>
        <end position="614"/>
    </location>
</feature>
<keyword evidence="11" id="KW-1185">Reference proteome</keyword>
<dbReference type="InterPro" id="IPR020845">
    <property type="entry name" value="AMP-binding_CS"/>
</dbReference>
<dbReference type="InterPro" id="IPR045851">
    <property type="entry name" value="AMP-bd_C_sf"/>
</dbReference>
<dbReference type="PANTHER" id="PTHR43201:SF5">
    <property type="entry name" value="MEDIUM-CHAIN ACYL-COA LIGASE ACSF2, MITOCHONDRIAL"/>
    <property type="match status" value="1"/>
</dbReference>
<gene>
    <name evidence="10" type="ORF">AGLY_000883</name>
</gene>
<evidence type="ECO:0000256" key="1">
    <source>
        <dbReference type="ARBA" id="ARBA00006432"/>
    </source>
</evidence>
<dbReference type="EC" id="6.2.1.2" evidence="4"/>
<feature type="domain" description="AMP-dependent synthetase/ligase" evidence="8">
    <location>
        <begin position="95"/>
        <end position="487"/>
    </location>
</feature>
<organism evidence="10 11">
    <name type="scientific">Aphis glycines</name>
    <name type="common">Soybean aphid</name>
    <dbReference type="NCBI Taxonomy" id="307491"/>
    <lineage>
        <taxon>Eukaryota</taxon>
        <taxon>Metazoa</taxon>
        <taxon>Ecdysozoa</taxon>
        <taxon>Arthropoda</taxon>
        <taxon>Hexapoda</taxon>
        <taxon>Insecta</taxon>
        <taxon>Pterygota</taxon>
        <taxon>Neoptera</taxon>
        <taxon>Paraneoptera</taxon>
        <taxon>Hemiptera</taxon>
        <taxon>Sternorrhyncha</taxon>
        <taxon>Aphidomorpha</taxon>
        <taxon>Aphidoidea</taxon>
        <taxon>Aphididae</taxon>
        <taxon>Aphidini</taxon>
        <taxon>Aphis</taxon>
        <taxon>Aphis</taxon>
    </lineage>
</organism>
<reference evidence="10 11" key="1">
    <citation type="submission" date="2019-08" db="EMBL/GenBank/DDBJ databases">
        <title>The genome of the soybean aphid Biotype 1, its phylome, world population structure and adaptation to the North American continent.</title>
        <authorList>
            <person name="Giordano R."/>
            <person name="Donthu R.K."/>
            <person name="Hernandez A.G."/>
            <person name="Wright C.L."/>
            <person name="Zimin A.V."/>
        </authorList>
    </citation>
    <scope>NUCLEOTIDE SEQUENCE [LARGE SCALE GENOMIC DNA]</scope>
    <source>
        <tissue evidence="10">Whole aphids</tissue>
    </source>
</reference>
<dbReference type="Gene3D" id="3.40.50.980">
    <property type="match status" value="2"/>
</dbReference>
<dbReference type="Pfam" id="PF13193">
    <property type="entry name" value="AMP-binding_C"/>
    <property type="match status" value="2"/>
</dbReference>
<accession>A0A6G0U9A4</accession>
<comment type="catalytic activity">
    <reaction evidence="6">
        <text>octanoate + ATP + CoA = octanoyl-CoA + AMP + diphosphate</text>
        <dbReference type="Rhea" id="RHEA:33631"/>
        <dbReference type="ChEBI" id="CHEBI:25646"/>
        <dbReference type="ChEBI" id="CHEBI:30616"/>
        <dbReference type="ChEBI" id="CHEBI:33019"/>
        <dbReference type="ChEBI" id="CHEBI:57287"/>
        <dbReference type="ChEBI" id="CHEBI:57386"/>
        <dbReference type="ChEBI" id="CHEBI:456215"/>
    </reaction>
</comment>
<comment type="caution">
    <text evidence="10">The sequence shown here is derived from an EMBL/GenBank/DDBJ whole genome shotgun (WGS) entry which is preliminary data.</text>
</comment>
<comment type="similarity">
    <text evidence="1">Belongs to the ATP-dependent AMP-binding enzyme family.</text>
</comment>
<dbReference type="InterPro" id="IPR025110">
    <property type="entry name" value="AMP-bd_C"/>
</dbReference>
<dbReference type="InterPro" id="IPR000873">
    <property type="entry name" value="AMP-dep_synth/lig_dom"/>
</dbReference>
<dbReference type="GO" id="GO:0006631">
    <property type="term" value="P:fatty acid metabolic process"/>
    <property type="evidence" value="ECO:0007669"/>
    <property type="project" value="TreeGrafter"/>
</dbReference>
<evidence type="ECO:0000256" key="4">
    <source>
        <dbReference type="ARBA" id="ARBA00039009"/>
    </source>
</evidence>
<evidence type="ECO:0000256" key="2">
    <source>
        <dbReference type="ARBA" id="ARBA00022598"/>
    </source>
</evidence>
<comment type="catalytic activity">
    <reaction evidence="7">
        <text>a medium-chain fatty acid + ATP + CoA = a medium-chain fatty acyl-CoA + AMP + diphosphate</text>
        <dbReference type="Rhea" id="RHEA:48340"/>
        <dbReference type="ChEBI" id="CHEBI:30616"/>
        <dbReference type="ChEBI" id="CHEBI:33019"/>
        <dbReference type="ChEBI" id="CHEBI:57287"/>
        <dbReference type="ChEBI" id="CHEBI:59558"/>
        <dbReference type="ChEBI" id="CHEBI:90546"/>
        <dbReference type="ChEBI" id="CHEBI:456215"/>
        <dbReference type="EC" id="6.2.1.2"/>
    </reaction>
</comment>
<dbReference type="Gene3D" id="2.30.38.10">
    <property type="entry name" value="Luciferase, Domain 3"/>
    <property type="match status" value="1"/>
</dbReference>
<proteinExistence type="inferred from homology"/>
<evidence type="ECO:0000259" key="8">
    <source>
        <dbReference type="Pfam" id="PF00501"/>
    </source>
</evidence>
<evidence type="ECO:0000259" key="9">
    <source>
        <dbReference type="Pfam" id="PF13193"/>
    </source>
</evidence>
<dbReference type="GO" id="GO:0031956">
    <property type="term" value="F:medium-chain fatty acid-CoA ligase activity"/>
    <property type="evidence" value="ECO:0007669"/>
    <property type="project" value="UniProtKB-EC"/>
</dbReference>
<dbReference type="EMBL" id="VYZN01000001">
    <property type="protein sequence ID" value="KAE9545340.1"/>
    <property type="molecule type" value="Genomic_DNA"/>
</dbReference>
<protein>
    <recommendedName>
        <fullName evidence="5">Medium-chain acyl-CoA ligase ACSF2, mitochondrial</fullName>
        <ecNumber evidence="4">6.2.1.2</ecNumber>
    </recommendedName>
</protein>
<dbReference type="Proteomes" id="UP000475862">
    <property type="component" value="Unassembled WGS sequence"/>
</dbReference>
<keyword evidence="2" id="KW-0436">Ligase</keyword>
<evidence type="ECO:0000313" key="10">
    <source>
        <dbReference type="EMBL" id="KAE9545340.1"/>
    </source>
</evidence>
<feature type="domain" description="AMP-binding enzyme C-terminal" evidence="9">
    <location>
        <begin position="1159"/>
        <end position="1235"/>
    </location>
</feature>
<dbReference type="SUPFAM" id="SSF56801">
    <property type="entry name" value="Acetyl-CoA synthetase-like"/>
    <property type="match status" value="2"/>
</dbReference>
<evidence type="ECO:0000256" key="3">
    <source>
        <dbReference type="ARBA" id="ARBA00037247"/>
    </source>
</evidence>
<sequence length="1253" mass="141460">FLDYIKMHYNNISCVHFSYITSTTKKIALSLAINKLSNLTNDSSSASDFSNTEYHTDKKFYLRFSRNYHWSKYSYLYGASSNPLKPYTIGGIFNDVVQQNPDRECLVSQHENKRYTFAAMDIEVDKLCRSFNTIGLKHGDRVGIWMPNCVLYYKAIMATARLGLILVTINPAYQSDELKHTLILAEVKCLITLEKFKSQNYPEILEKIDSDIWNRPSNTPIKSKILPMLESVIFDSENCINGAYNLQALLDMGCNSNYSIPKIQPDEGCIIQFTSGTTGKPKAALLNHFALMNNAHCIMKRVGIEDDIREGKLHKFCNPMPLFHASGLSIGALGPLITKSTVYLPSAHFDPKATVDVLTKEKCTFMFGTPTIHLDTMSVFEKLPPEQQDNNIKIAITGGATCSPNLMNKFRKMFPRAKILSLFGMTETSPCSFQNFINDSDEQIMSTMGFIQDHVEAKVVDTNGHMVPFGTPGELLVRGYLIMNGYFNDEEKTKEAIDSNGWLHTGDQFVLYEDGYGNHVGRLKEMIIRGGENLFPKEIEYFLESHPMISQVQVYGIPDRRMGEEVCASVIIKKGATVTEADIKAYSKGKISHFKIPKYIFIEKDGFPLTASGKVQKHKLREMAIQRISKLDTLLTHSYLMSKDEPPLSDSCSVLLTVNYIITEYIDTGDHTFRCPENFYLHFDSQSNNHWSKYSYMCGASSEPLKPYTIGGVFNDAVQQTPDREFLVSRHENKRFTFAAINSEVDKLCRSFDAIGLKHGDRVGIWMPNRAFYYTAIIATARLGLILVNINPAYQSDELKHSLTLAEVKCLIIIEKFKTQNYPEILEKVDPEIWKRPPNTPIKSKTLPMLKSVIFDSENSFNGAYNLQTFLDMGFNTDYTIPKIQPDEGCNIQFTSGTTGKPKAALLNHFGLINNAYSIMKRLGIYDDNNKGKLHKFCCPMPLFHTFALSIAVVAPMVTKSTVYLPSAHFDSKATVDVLTKDKCTFIFGTPTIYFDSMSTFEKLPPEQQDNDLKIAITGGATCSPNLMNKFKNMFPRAKLLSLFGMTETSPCSFHNFISDSDEQIMSTMGFIQDHVEAKVVDTNGDMVPFGTPGELLIRGYLKMNGYFNDEEKTKETIDSNGWLHTGDQFVLYEDGYGNHVGRLKEMIIRGGENLFPKEIEYFLESHPLITQIQVYGVPDQRMGEEVCASVIVKEGASVTEADIKAYCKGKIAHFKIPKYIFIEKDGFPMTASGKVQKFRLREMAMQRISSLS</sequence>
<dbReference type="PROSITE" id="PS00455">
    <property type="entry name" value="AMP_BINDING"/>
    <property type="match status" value="2"/>
</dbReference>
<dbReference type="FunFam" id="3.40.50.12780:FF:000003">
    <property type="entry name" value="Long-chain-fatty-acid--CoA ligase FadD"/>
    <property type="match status" value="2"/>
</dbReference>
<dbReference type="InterPro" id="IPR042099">
    <property type="entry name" value="ANL_N_sf"/>
</dbReference>
<dbReference type="FunFam" id="3.30.300.30:FF:000008">
    <property type="entry name" value="2,3-dihydroxybenzoate-AMP ligase"/>
    <property type="match status" value="2"/>
</dbReference>
<comment type="function">
    <text evidence="3">Acyl-CoA synthases catalyze the initial reaction in fatty acid metabolism, by forming a thioester with CoA. Has some preference toward medium-chain substrates. Plays a role in adipocyte differentiation.</text>
</comment>
<dbReference type="AlphaFoldDB" id="A0A6G0U9A4"/>
<dbReference type="OrthoDB" id="10253115at2759"/>
<dbReference type="Gene3D" id="3.40.50.12780">
    <property type="entry name" value="N-terminal domain of ligase-like"/>
    <property type="match status" value="1"/>
</dbReference>
<evidence type="ECO:0000313" key="11">
    <source>
        <dbReference type="Proteomes" id="UP000475862"/>
    </source>
</evidence>
<dbReference type="Gene3D" id="3.30.300.30">
    <property type="match status" value="2"/>
</dbReference>
<evidence type="ECO:0000256" key="6">
    <source>
        <dbReference type="ARBA" id="ARBA00047319"/>
    </source>
</evidence>
<evidence type="ECO:0000256" key="7">
    <source>
        <dbReference type="ARBA" id="ARBA00048277"/>
    </source>
</evidence>
<feature type="non-terminal residue" evidence="10">
    <location>
        <position position="1"/>
    </location>
</feature>
<name>A0A6G0U9A4_APHGL</name>
<evidence type="ECO:0000256" key="5">
    <source>
        <dbReference type="ARBA" id="ARBA00039638"/>
    </source>
</evidence>